<dbReference type="PATRIC" id="fig|1648404.4.peg.210"/>
<name>A0A0H4VDI2_9SPHN</name>
<evidence type="ECO:0000313" key="1">
    <source>
        <dbReference type="EMBL" id="AKQ40926.1"/>
    </source>
</evidence>
<organism evidence="1 2">
    <name type="scientific">Aurantiacibacter atlanticus</name>
    <dbReference type="NCBI Taxonomy" id="1648404"/>
    <lineage>
        <taxon>Bacteria</taxon>
        <taxon>Pseudomonadati</taxon>
        <taxon>Pseudomonadota</taxon>
        <taxon>Alphaproteobacteria</taxon>
        <taxon>Sphingomonadales</taxon>
        <taxon>Erythrobacteraceae</taxon>
        <taxon>Aurantiacibacter</taxon>
    </lineage>
</organism>
<sequence length="262" mass="30027">MSWDDYFADDAEGAEAEKRGRNRSLTVGWTVRWPGVGDTIWAPPKTFTRSDAKAASAKSIQACPAAIDFDRRHFVVPCPVDLELAFTRNAQGQLQLTDANGEQSAMRPQGRANLFQLQPPGEWRHPERPILQFTAPYVFVADQPCYVVQTAPYLHWFPTPRPGVEMGGRFPIHIWPRPLAWAFEWYDISKPLILKRGEPWFYVSFETENPSARVRLVEQEMTKDLETYLNSIIDVSNYVNKTYGLFGEAQRRRPEKLVKPKG</sequence>
<keyword evidence="2" id="KW-1185">Reference proteome</keyword>
<dbReference type="EMBL" id="CP011310">
    <property type="protein sequence ID" value="AKQ40926.1"/>
    <property type="molecule type" value="Genomic_DNA"/>
</dbReference>
<gene>
    <name evidence="1" type="ORF">CP97_00980</name>
</gene>
<evidence type="ECO:0000313" key="2">
    <source>
        <dbReference type="Proteomes" id="UP000059113"/>
    </source>
</evidence>
<dbReference type="OrthoDB" id="7401736at2"/>
<dbReference type="RefSeq" id="WP_048884406.1">
    <property type="nucleotide sequence ID" value="NZ_CP011310.1"/>
</dbReference>
<dbReference type="KEGG" id="ery:CP97_00980"/>
<protein>
    <submittedName>
        <fullName evidence="1">Uncharacterized protein</fullName>
    </submittedName>
</protein>
<reference evidence="2" key="2">
    <citation type="submission" date="2015-04" db="EMBL/GenBank/DDBJ databases">
        <title>The complete genome sequence of Erythrobacter sp. s21-N3.</title>
        <authorList>
            <person name="Zhuang L."/>
            <person name="Liu Y."/>
            <person name="Shao Z."/>
        </authorList>
    </citation>
    <scope>NUCLEOTIDE SEQUENCE [LARGE SCALE GENOMIC DNA]</scope>
    <source>
        <strain evidence="2">s21-N3</strain>
    </source>
</reference>
<proteinExistence type="predicted"/>
<dbReference type="Proteomes" id="UP000059113">
    <property type="component" value="Chromosome"/>
</dbReference>
<reference evidence="1 2" key="1">
    <citation type="journal article" date="2015" name="Int. J. Syst. Evol. Microbiol.">
        <title>Erythrobacter atlanticus sp. nov., a bacterium from ocean sediment able to degrade polycyclic aromatic hydrocarbons.</title>
        <authorList>
            <person name="Zhuang L."/>
            <person name="Liu Y."/>
            <person name="Wang L."/>
            <person name="Wang W."/>
            <person name="Shao Z."/>
        </authorList>
    </citation>
    <scope>NUCLEOTIDE SEQUENCE [LARGE SCALE GENOMIC DNA]</scope>
    <source>
        <strain evidence="2">s21-N3</strain>
    </source>
</reference>
<dbReference type="AlphaFoldDB" id="A0A0H4VDI2"/>
<accession>A0A0H4VDI2</accession>